<evidence type="ECO:0000256" key="1">
    <source>
        <dbReference type="ARBA" id="ARBA00022737"/>
    </source>
</evidence>
<feature type="repeat" description="ANK" evidence="3">
    <location>
        <begin position="139"/>
        <end position="171"/>
    </location>
</feature>
<keyword evidence="2 3" id="KW-0040">ANK repeat</keyword>
<evidence type="ECO:0000313" key="5">
    <source>
        <dbReference type="EMBL" id="EDM47617.1"/>
    </source>
</evidence>
<keyword evidence="4" id="KW-0732">Signal</keyword>
<evidence type="ECO:0000256" key="3">
    <source>
        <dbReference type="PROSITE-ProRule" id="PRU00023"/>
    </source>
</evidence>
<proteinExistence type="predicted"/>
<dbReference type="STRING" id="443152.MDG893_19619"/>
<dbReference type="AlphaFoldDB" id="A6F0M8"/>
<dbReference type="PROSITE" id="PS50297">
    <property type="entry name" value="ANK_REP_REGION"/>
    <property type="match status" value="3"/>
</dbReference>
<dbReference type="EMBL" id="ABCP01000014">
    <property type="protein sequence ID" value="EDM47617.1"/>
    <property type="molecule type" value="Genomic_DNA"/>
</dbReference>
<dbReference type="Pfam" id="PF12796">
    <property type="entry name" value="Ank_2"/>
    <property type="match status" value="2"/>
</dbReference>
<dbReference type="PRINTS" id="PR01415">
    <property type="entry name" value="ANKYRIN"/>
</dbReference>
<feature type="repeat" description="ANK" evidence="3">
    <location>
        <begin position="106"/>
        <end position="138"/>
    </location>
</feature>
<dbReference type="RefSeq" id="WP_007153824.1">
    <property type="nucleotide sequence ID" value="NZ_ABCP01000014.1"/>
</dbReference>
<protein>
    <submittedName>
        <fullName evidence="5">Ankyrin repeat protein</fullName>
    </submittedName>
</protein>
<feature type="repeat" description="ANK" evidence="3">
    <location>
        <begin position="171"/>
        <end position="203"/>
    </location>
</feature>
<feature type="chain" id="PRO_5002695947" evidence="4">
    <location>
        <begin position="27"/>
        <end position="231"/>
    </location>
</feature>
<gene>
    <name evidence="5" type="ORF">MDG893_19619</name>
</gene>
<organism evidence="5 6">
    <name type="scientific">Marinobacter algicola DG893</name>
    <dbReference type="NCBI Taxonomy" id="443152"/>
    <lineage>
        <taxon>Bacteria</taxon>
        <taxon>Pseudomonadati</taxon>
        <taxon>Pseudomonadota</taxon>
        <taxon>Gammaproteobacteria</taxon>
        <taxon>Pseudomonadales</taxon>
        <taxon>Marinobacteraceae</taxon>
        <taxon>Marinobacter</taxon>
    </lineage>
</organism>
<dbReference type="SMART" id="SM00248">
    <property type="entry name" value="ANK"/>
    <property type="match status" value="6"/>
</dbReference>
<dbReference type="Gene3D" id="1.25.40.20">
    <property type="entry name" value="Ankyrin repeat-containing domain"/>
    <property type="match status" value="2"/>
</dbReference>
<dbReference type="GO" id="GO:0085020">
    <property type="term" value="P:protein K6-linked ubiquitination"/>
    <property type="evidence" value="ECO:0007669"/>
    <property type="project" value="TreeGrafter"/>
</dbReference>
<reference evidence="5 6" key="1">
    <citation type="submission" date="2007-06" db="EMBL/GenBank/DDBJ databases">
        <authorList>
            <person name="Green D."/>
            <person name="Ferriera S."/>
            <person name="Johnson J."/>
            <person name="Kravitz S."/>
            <person name="Beeson K."/>
            <person name="Sutton G."/>
            <person name="Rogers Y.-H."/>
            <person name="Friedman R."/>
            <person name="Frazier M."/>
            <person name="Venter J.C."/>
        </authorList>
    </citation>
    <scope>NUCLEOTIDE SEQUENCE [LARGE SCALE GENOMIC DNA]</scope>
    <source>
        <strain evidence="5 6">DG893</strain>
    </source>
</reference>
<feature type="repeat" description="ANK" evidence="3">
    <location>
        <begin position="204"/>
        <end position="231"/>
    </location>
</feature>
<keyword evidence="1" id="KW-0677">Repeat</keyword>
<dbReference type="InterPro" id="IPR036770">
    <property type="entry name" value="Ankyrin_rpt-contain_sf"/>
</dbReference>
<dbReference type="Pfam" id="PF00023">
    <property type="entry name" value="Ank"/>
    <property type="match status" value="1"/>
</dbReference>
<evidence type="ECO:0000256" key="4">
    <source>
        <dbReference type="SAM" id="SignalP"/>
    </source>
</evidence>
<accession>A6F0M8</accession>
<dbReference type="eggNOG" id="COG0666">
    <property type="taxonomic scope" value="Bacteria"/>
</dbReference>
<feature type="repeat" description="ANK" evidence="3">
    <location>
        <begin position="73"/>
        <end position="105"/>
    </location>
</feature>
<dbReference type="PROSITE" id="PS50088">
    <property type="entry name" value="ANK_REPEAT"/>
    <property type="match status" value="5"/>
</dbReference>
<keyword evidence="6" id="KW-1185">Reference proteome</keyword>
<evidence type="ECO:0000256" key="2">
    <source>
        <dbReference type="ARBA" id="ARBA00023043"/>
    </source>
</evidence>
<dbReference type="InterPro" id="IPR002110">
    <property type="entry name" value="Ankyrin_rpt"/>
</dbReference>
<evidence type="ECO:0000313" key="6">
    <source>
        <dbReference type="Proteomes" id="UP000005856"/>
    </source>
</evidence>
<feature type="signal peptide" evidence="4">
    <location>
        <begin position="1"/>
        <end position="26"/>
    </location>
</feature>
<sequence>MAQGTGTILLRFLAALVAGALMTACATGEDPSNLKQRRASVADTPLMEAVSNGDLERTESLAASGMSLNTLTEAGTPLSAAVRAGEDRIVWFLLSEGAAPDLAPESGVTPLMIASEDGHRRIVQLLLSAGASVNASDAEGTTPVIRAARNGHLSVVKVLLAAGANVNVNQGGHSLLMHIVEGGDLLTAEMLLAAGADVNYRGSDGQTALDLARASNNRDIEMLLIQAGAEL</sequence>
<dbReference type="GO" id="GO:0004842">
    <property type="term" value="F:ubiquitin-protein transferase activity"/>
    <property type="evidence" value="ECO:0007669"/>
    <property type="project" value="TreeGrafter"/>
</dbReference>
<dbReference type="Proteomes" id="UP000005856">
    <property type="component" value="Unassembled WGS sequence"/>
</dbReference>
<comment type="caution">
    <text evidence="5">The sequence shown here is derived from an EMBL/GenBank/DDBJ whole genome shotgun (WGS) entry which is preliminary data.</text>
</comment>
<dbReference type="SUPFAM" id="SSF48403">
    <property type="entry name" value="Ankyrin repeat"/>
    <property type="match status" value="1"/>
</dbReference>
<dbReference type="PANTHER" id="PTHR24171">
    <property type="entry name" value="ANKYRIN REPEAT DOMAIN-CONTAINING PROTEIN 39-RELATED"/>
    <property type="match status" value="1"/>
</dbReference>
<name>A6F0M8_9GAMM</name>